<organism evidence="2 3">
    <name type="scientific">Chelonia mydas</name>
    <name type="common">Green sea-turtle</name>
    <name type="synonym">Chelonia agassizi</name>
    <dbReference type="NCBI Taxonomy" id="8469"/>
    <lineage>
        <taxon>Eukaryota</taxon>
        <taxon>Metazoa</taxon>
        <taxon>Chordata</taxon>
        <taxon>Craniata</taxon>
        <taxon>Vertebrata</taxon>
        <taxon>Euteleostomi</taxon>
        <taxon>Archelosauria</taxon>
        <taxon>Testudinata</taxon>
        <taxon>Testudines</taxon>
        <taxon>Cryptodira</taxon>
        <taxon>Durocryptodira</taxon>
        <taxon>Americhelydia</taxon>
        <taxon>Chelonioidea</taxon>
        <taxon>Cheloniidae</taxon>
        <taxon>Chelonia</taxon>
    </lineage>
</organism>
<name>M7AHT6_CHEMY</name>
<gene>
    <name evidence="2" type="ORF">UY3_19076</name>
</gene>
<evidence type="ECO:0000313" key="3">
    <source>
        <dbReference type="Proteomes" id="UP000031443"/>
    </source>
</evidence>
<feature type="compositionally biased region" description="Basic and acidic residues" evidence="1">
    <location>
        <begin position="1"/>
        <end position="13"/>
    </location>
</feature>
<evidence type="ECO:0000256" key="1">
    <source>
        <dbReference type="SAM" id="MobiDB-lite"/>
    </source>
</evidence>
<feature type="compositionally biased region" description="Low complexity" evidence="1">
    <location>
        <begin position="14"/>
        <end position="26"/>
    </location>
</feature>
<accession>M7AHT6</accession>
<dbReference type="Proteomes" id="UP000031443">
    <property type="component" value="Unassembled WGS sequence"/>
</dbReference>
<sequence length="85" mass="9629">MLQLEEQVKRMSEAQEQGAGQAAGEQNPLLGSQKSEPETGPKNRSLAFDKGNPSRYSRILQYTTGFTDQEEKHKTKRIVQKDIQH</sequence>
<proteinExistence type="predicted"/>
<dbReference type="AlphaFoldDB" id="M7AHT6"/>
<feature type="compositionally biased region" description="Basic and acidic residues" evidence="1">
    <location>
        <begin position="69"/>
        <end position="85"/>
    </location>
</feature>
<dbReference type="EMBL" id="KB606877">
    <property type="protein sequence ID" value="EMP23864.1"/>
    <property type="molecule type" value="Genomic_DNA"/>
</dbReference>
<reference evidence="3" key="1">
    <citation type="journal article" date="2013" name="Nat. Genet.">
        <title>The draft genomes of soft-shell turtle and green sea turtle yield insights into the development and evolution of the turtle-specific body plan.</title>
        <authorList>
            <person name="Wang Z."/>
            <person name="Pascual-Anaya J."/>
            <person name="Zadissa A."/>
            <person name="Li W."/>
            <person name="Niimura Y."/>
            <person name="Huang Z."/>
            <person name="Li C."/>
            <person name="White S."/>
            <person name="Xiong Z."/>
            <person name="Fang D."/>
            <person name="Wang B."/>
            <person name="Ming Y."/>
            <person name="Chen Y."/>
            <person name="Zheng Y."/>
            <person name="Kuraku S."/>
            <person name="Pignatelli M."/>
            <person name="Herrero J."/>
            <person name="Beal K."/>
            <person name="Nozawa M."/>
            <person name="Li Q."/>
            <person name="Wang J."/>
            <person name="Zhang H."/>
            <person name="Yu L."/>
            <person name="Shigenobu S."/>
            <person name="Wang J."/>
            <person name="Liu J."/>
            <person name="Flicek P."/>
            <person name="Searle S."/>
            <person name="Wang J."/>
            <person name="Kuratani S."/>
            <person name="Yin Y."/>
            <person name="Aken B."/>
            <person name="Zhang G."/>
            <person name="Irie N."/>
        </authorList>
    </citation>
    <scope>NUCLEOTIDE SEQUENCE [LARGE SCALE GENOMIC DNA]</scope>
</reference>
<keyword evidence="3" id="KW-1185">Reference proteome</keyword>
<protein>
    <submittedName>
        <fullName evidence="2">Uncharacterized protein</fullName>
    </submittedName>
</protein>
<evidence type="ECO:0000313" key="2">
    <source>
        <dbReference type="EMBL" id="EMP23864.1"/>
    </source>
</evidence>
<feature type="region of interest" description="Disordered" evidence="1">
    <location>
        <begin position="1"/>
        <end position="85"/>
    </location>
</feature>